<dbReference type="EMBL" id="HACG01046988">
    <property type="protein sequence ID" value="CEK93853.1"/>
    <property type="molecule type" value="Transcribed_RNA"/>
</dbReference>
<evidence type="ECO:0008006" key="2">
    <source>
        <dbReference type="Google" id="ProtNLM"/>
    </source>
</evidence>
<proteinExistence type="predicted"/>
<dbReference type="AlphaFoldDB" id="A0A0B7BLN8"/>
<accession>A0A0B7BLN8</accession>
<dbReference type="PANTHER" id="PTHR19446">
    <property type="entry name" value="REVERSE TRANSCRIPTASES"/>
    <property type="match status" value="1"/>
</dbReference>
<name>A0A0B7BLN8_9EUPU</name>
<organism evidence="1">
    <name type="scientific">Arion vulgaris</name>
    <dbReference type="NCBI Taxonomy" id="1028688"/>
    <lineage>
        <taxon>Eukaryota</taxon>
        <taxon>Metazoa</taxon>
        <taxon>Spiralia</taxon>
        <taxon>Lophotrochozoa</taxon>
        <taxon>Mollusca</taxon>
        <taxon>Gastropoda</taxon>
        <taxon>Heterobranchia</taxon>
        <taxon>Euthyneura</taxon>
        <taxon>Panpulmonata</taxon>
        <taxon>Eupulmonata</taxon>
        <taxon>Stylommatophora</taxon>
        <taxon>Helicina</taxon>
        <taxon>Arionoidea</taxon>
        <taxon>Arionidae</taxon>
        <taxon>Arion</taxon>
    </lineage>
</organism>
<reference evidence="1" key="1">
    <citation type="submission" date="2014-12" db="EMBL/GenBank/DDBJ databases">
        <title>Insight into the proteome of Arion vulgaris.</title>
        <authorList>
            <person name="Aradska J."/>
            <person name="Bulat T."/>
            <person name="Smidak R."/>
            <person name="Sarate P."/>
            <person name="Gangsoo J."/>
            <person name="Sialana F."/>
            <person name="Bilban M."/>
            <person name="Lubec G."/>
        </authorList>
    </citation>
    <scope>NUCLEOTIDE SEQUENCE</scope>
    <source>
        <tissue evidence="1">Skin</tissue>
    </source>
</reference>
<sequence length="152" mass="17548">MFKEIKSMFITFKPKLNALKDSVGTTLTEQAEILNRWKEYCSEMNINRGEKDNRANTEIITEKEPEPTLEEVEWAIKNLKMGKLPGCDTISAEFIKAGGEQSIKIYHAICKKVWQTGLWPKEWKRSIFIPIPKKGDTKLCTNYRTVALISHK</sequence>
<gene>
    <name evidence="1" type="primary">ORF197578</name>
</gene>
<protein>
    <recommendedName>
        <fullName evidence="2">Reverse transcriptase domain-containing protein</fullName>
    </recommendedName>
</protein>
<evidence type="ECO:0000313" key="1">
    <source>
        <dbReference type="EMBL" id="CEK93853.1"/>
    </source>
</evidence>